<evidence type="ECO:0000259" key="2">
    <source>
        <dbReference type="Pfam" id="PF03893"/>
    </source>
</evidence>
<reference evidence="4" key="1">
    <citation type="submission" date="2025-08" db="UniProtKB">
        <authorList>
            <consortium name="RefSeq"/>
        </authorList>
    </citation>
    <scope>IDENTIFICATION</scope>
</reference>
<evidence type="ECO:0000259" key="1">
    <source>
        <dbReference type="Pfam" id="PF01764"/>
    </source>
</evidence>
<dbReference type="RefSeq" id="XP_039146099.1">
    <property type="nucleotide sequence ID" value="XM_039290165.1"/>
</dbReference>
<dbReference type="PANTHER" id="PTHR46398">
    <property type="entry name" value="ALPHA/BETA-HYDROLASES SUPERFAMILY PROTEIN"/>
    <property type="match status" value="1"/>
</dbReference>
<dbReference type="PANTHER" id="PTHR46398:SF8">
    <property type="entry name" value="FUNGAL LIPASE-LIKE DOMAIN-CONTAINING PROTEIN"/>
    <property type="match status" value="1"/>
</dbReference>
<keyword evidence="3" id="KW-1185">Reference proteome</keyword>
<dbReference type="InterPro" id="IPR029058">
    <property type="entry name" value="AB_hydrolase_fold"/>
</dbReference>
<dbReference type="Proteomes" id="UP001515500">
    <property type="component" value="Chromosome 19"/>
</dbReference>
<dbReference type="GeneID" id="120283472"/>
<accession>A0AB40D735</accession>
<protein>
    <submittedName>
        <fullName evidence="4">Uncharacterized protein LOC120283472</fullName>
    </submittedName>
</protein>
<dbReference type="Pfam" id="PF01764">
    <property type="entry name" value="Lipase_3"/>
    <property type="match status" value="1"/>
</dbReference>
<dbReference type="InterPro" id="IPR002921">
    <property type="entry name" value="Fungal_lipase-type"/>
</dbReference>
<dbReference type="InterPro" id="IPR005592">
    <property type="entry name" value="Mono/diacylglycerol_lipase_N"/>
</dbReference>
<sequence>MATGGIVEGIFWLGCTHWAYKRCTLSGDSDSHSWPLTSVSTFSPIPRIARAILSVYEPDLSHPQWPPSVPSPVSISNLSKRISYSQTHGHCPPYLIYVDTTNREIVVAIRGLHLLSNSDYSLLLDDKPGLQPLDSGYVHHGLYKAAVWLLSYEAPVLRRLLREHGPDFKLVLAGHSLGAGVAALATLLLVNHLDRFGGLTRSRVRCYAVAPPRCMSLNLAVKYADVIHSVILQDDFLPRTSTPLQYMFGSIFCLPCLLCFVCMRDTFTSEEKKLKDPRRLYAPGRMFHIVDRKFCRCGRYPPEVRTAIPVEGRFEHIVLSCSTTSDHQIILIEREAQKALDRMKEDEEANLAPMQQRMNRNQSFEEEHKHAIEKTVNLNEPHVEALTQENSTSAMVNNAVSSHCNSNSTQEETDWEKLYEKLFECDDHELEIENNIVAKENENNIV</sequence>
<dbReference type="Gene3D" id="3.40.50.1820">
    <property type="entry name" value="alpha/beta hydrolase"/>
    <property type="match status" value="1"/>
</dbReference>
<dbReference type="AlphaFoldDB" id="A0AB40D735"/>
<evidence type="ECO:0000313" key="4">
    <source>
        <dbReference type="RefSeq" id="XP_039146099.1"/>
    </source>
</evidence>
<feature type="domain" description="Fungal lipase-type" evidence="1">
    <location>
        <begin position="106"/>
        <end position="242"/>
    </location>
</feature>
<evidence type="ECO:0000313" key="3">
    <source>
        <dbReference type="Proteomes" id="UP001515500"/>
    </source>
</evidence>
<name>A0AB40D735_DIOCR</name>
<dbReference type="SUPFAM" id="SSF53474">
    <property type="entry name" value="alpha/beta-Hydrolases"/>
    <property type="match status" value="1"/>
</dbReference>
<gene>
    <name evidence="4" type="primary">LOC120283472</name>
</gene>
<dbReference type="Pfam" id="PF03893">
    <property type="entry name" value="Lipase3_N"/>
    <property type="match status" value="1"/>
</dbReference>
<dbReference type="CDD" id="cd00519">
    <property type="entry name" value="Lipase_3"/>
    <property type="match status" value="1"/>
</dbReference>
<organism evidence="3 4">
    <name type="scientific">Dioscorea cayennensis subsp. rotundata</name>
    <name type="common">White Guinea yam</name>
    <name type="synonym">Dioscorea rotundata</name>
    <dbReference type="NCBI Taxonomy" id="55577"/>
    <lineage>
        <taxon>Eukaryota</taxon>
        <taxon>Viridiplantae</taxon>
        <taxon>Streptophyta</taxon>
        <taxon>Embryophyta</taxon>
        <taxon>Tracheophyta</taxon>
        <taxon>Spermatophyta</taxon>
        <taxon>Magnoliopsida</taxon>
        <taxon>Liliopsida</taxon>
        <taxon>Dioscoreales</taxon>
        <taxon>Dioscoreaceae</taxon>
        <taxon>Dioscorea</taxon>
    </lineage>
</organism>
<dbReference type="GO" id="GO:0016042">
    <property type="term" value="P:lipid catabolic process"/>
    <property type="evidence" value="ECO:0007669"/>
    <property type="project" value="InterPro"/>
</dbReference>
<proteinExistence type="predicted"/>
<feature type="domain" description="Mono-/di-acylglycerol lipase N-terminal" evidence="2">
    <location>
        <begin position="8"/>
        <end position="67"/>
    </location>
</feature>